<dbReference type="EMBL" id="FQZD01000005">
    <property type="protein sequence ID" value="SHI56192.1"/>
    <property type="molecule type" value="Genomic_DNA"/>
</dbReference>
<proteinExistence type="predicted"/>
<reference evidence="2 3" key="1">
    <citation type="submission" date="2016-11" db="EMBL/GenBank/DDBJ databases">
        <authorList>
            <person name="Varghese N."/>
            <person name="Submissions S."/>
        </authorList>
    </citation>
    <scope>NUCLEOTIDE SEQUENCE [LARGE SCALE GENOMIC DNA]</scope>
    <source>
        <strain evidence="2 3">DSM 15287</strain>
    </source>
</reference>
<name>A0A1M6C5F4_9FIRM</name>
<evidence type="ECO:0000256" key="1">
    <source>
        <dbReference type="SAM" id="Phobius"/>
    </source>
</evidence>
<evidence type="ECO:0000313" key="3">
    <source>
        <dbReference type="Proteomes" id="UP000322917"/>
    </source>
</evidence>
<feature type="transmembrane region" description="Helical" evidence="1">
    <location>
        <begin position="55"/>
        <end position="76"/>
    </location>
</feature>
<sequence length="110" mass="12612">MDMRDHTIQGFLAGLIGSMAEMFFTLTMYYGFGLTKYRFMDFAGIINFNQIPDSLLVAVIAESIVYIFCGFLGIVFIMMLKVLGRQNIILKGTLFGVLYWFLINVFRHSI</sequence>
<evidence type="ECO:0000313" key="2">
    <source>
        <dbReference type="EMBL" id="SHI56192.1"/>
    </source>
</evidence>
<keyword evidence="1" id="KW-1133">Transmembrane helix</keyword>
<keyword evidence="1" id="KW-0472">Membrane</keyword>
<feature type="transmembrane region" description="Helical" evidence="1">
    <location>
        <begin position="88"/>
        <end position="106"/>
    </location>
</feature>
<keyword evidence="1" id="KW-0812">Transmembrane</keyword>
<feature type="transmembrane region" description="Helical" evidence="1">
    <location>
        <begin position="12"/>
        <end position="32"/>
    </location>
</feature>
<gene>
    <name evidence="2" type="ORF">SAMN02745170_00624</name>
</gene>
<dbReference type="Proteomes" id="UP000322917">
    <property type="component" value="Unassembled WGS sequence"/>
</dbReference>
<accession>A0A1M6C5F4</accession>
<dbReference type="AlphaFoldDB" id="A0A1M6C5F4"/>
<protein>
    <submittedName>
        <fullName evidence="2">Uncharacterized protein</fullName>
    </submittedName>
</protein>
<dbReference type="RefSeq" id="WP_149733499.1">
    <property type="nucleotide sequence ID" value="NZ_FQZD01000005.1"/>
</dbReference>
<organism evidence="2 3">
    <name type="scientific">Propionispora hippei DSM 15287</name>
    <dbReference type="NCBI Taxonomy" id="1123003"/>
    <lineage>
        <taxon>Bacteria</taxon>
        <taxon>Bacillati</taxon>
        <taxon>Bacillota</taxon>
        <taxon>Negativicutes</taxon>
        <taxon>Selenomonadales</taxon>
        <taxon>Sporomusaceae</taxon>
        <taxon>Propionispora</taxon>
    </lineage>
</organism>
<keyword evidence="3" id="KW-1185">Reference proteome</keyword>